<comment type="caution">
    <text evidence="2">The sequence shown here is derived from an EMBL/GenBank/DDBJ whole genome shotgun (WGS) entry which is preliminary data.</text>
</comment>
<sequence>VATHLDGSDDPDAAWQRVYARLAGQAPRWPRASSIEATLATPTPLSPLEPLAPVTSASAPPR</sequence>
<proteinExistence type="predicted"/>
<reference evidence="2 3" key="1">
    <citation type="submission" date="2013-05" db="EMBL/GenBank/DDBJ databases">
        <title>Genome sequence of Streptomyces sparsogenes DSM 40356.</title>
        <authorList>
            <person name="Coyne S."/>
            <person name="Seebeck F.P."/>
        </authorList>
    </citation>
    <scope>NUCLEOTIDE SEQUENCE [LARGE SCALE GENOMIC DNA]</scope>
    <source>
        <strain evidence="2 3">DSM 40356</strain>
    </source>
</reference>
<evidence type="ECO:0000313" key="2">
    <source>
        <dbReference type="EMBL" id="OMI41074.1"/>
    </source>
</evidence>
<name>A0A1R1SS13_9ACTN</name>
<dbReference type="AlphaFoldDB" id="A0A1R1SS13"/>
<gene>
    <name evidence="2" type="ORF">SPAR_02846</name>
</gene>
<keyword evidence="3" id="KW-1185">Reference proteome</keyword>
<feature type="region of interest" description="Disordered" evidence="1">
    <location>
        <begin position="26"/>
        <end position="62"/>
    </location>
</feature>
<accession>A0A1R1SS13</accession>
<dbReference type="Proteomes" id="UP000186168">
    <property type="component" value="Unassembled WGS sequence"/>
</dbReference>
<dbReference type="RefSeq" id="WP_211301770.1">
    <property type="nucleotide sequence ID" value="NZ_ASQP01000045.1"/>
</dbReference>
<protein>
    <submittedName>
        <fullName evidence="2">Uncharacterized protein</fullName>
    </submittedName>
</protein>
<dbReference type="EMBL" id="ASQP01000045">
    <property type="protein sequence ID" value="OMI41074.1"/>
    <property type="molecule type" value="Genomic_DNA"/>
</dbReference>
<evidence type="ECO:0000313" key="3">
    <source>
        <dbReference type="Proteomes" id="UP000186168"/>
    </source>
</evidence>
<organism evidence="2 3">
    <name type="scientific">Streptomyces sparsogenes DSM 40356</name>
    <dbReference type="NCBI Taxonomy" id="1331668"/>
    <lineage>
        <taxon>Bacteria</taxon>
        <taxon>Bacillati</taxon>
        <taxon>Actinomycetota</taxon>
        <taxon>Actinomycetes</taxon>
        <taxon>Kitasatosporales</taxon>
        <taxon>Streptomycetaceae</taxon>
        <taxon>Streptomyces</taxon>
    </lineage>
</organism>
<evidence type="ECO:0000256" key="1">
    <source>
        <dbReference type="SAM" id="MobiDB-lite"/>
    </source>
</evidence>
<feature type="non-terminal residue" evidence="2">
    <location>
        <position position="1"/>
    </location>
</feature>